<accession>A0A381TJW1</accession>
<name>A0A381TJW1_9ZZZZ</name>
<gene>
    <name evidence="1" type="ORF">METZ01_LOCUS68655</name>
</gene>
<evidence type="ECO:0000313" key="1">
    <source>
        <dbReference type="EMBL" id="SVA15801.1"/>
    </source>
</evidence>
<dbReference type="EMBL" id="UINC01004638">
    <property type="protein sequence ID" value="SVA15801.1"/>
    <property type="molecule type" value="Genomic_DNA"/>
</dbReference>
<sequence length="41" mass="4574">MSQIMDCKVWQSGATLTCGRFLGMACRWASDISDEGRPFFA</sequence>
<dbReference type="AlphaFoldDB" id="A0A381TJW1"/>
<reference evidence="1" key="1">
    <citation type="submission" date="2018-05" db="EMBL/GenBank/DDBJ databases">
        <authorList>
            <person name="Lanie J.A."/>
            <person name="Ng W.-L."/>
            <person name="Kazmierczak K.M."/>
            <person name="Andrzejewski T.M."/>
            <person name="Davidsen T.M."/>
            <person name="Wayne K.J."/>
            <person name="Tettelin H."/>
            <person name="Glass J.I."/>
            <person name="Rusch D."/>
            <person name="Podicherti R."/>
            <person name="Tsui H.-C.T."/>
            <person name="Winkler M.E."/>
        </authorList>
    </citation>
    <scope>NUCLEOTIDE SEQUENCE</scope>
</reference>
<organism evidence="1">
    <name type="scientific">marine metagenome</name>
    <dbReference type="NCBI Taxonomy" id="408172"/>
    <lineage>
        <taxon>unclassified sequences</taxon>
        <taxon>metagenomes</taxon>
        <taxon>ecological metagenomes</taxon>
    </lineage>
</organism>
<protein>
    <submittedName>
        <fullName evidence="1">Uncharacterized protein</fullName>
    </submittedName>
</protein>
<proteinExistence type="predicted"/>